<proteinExistence type="inferred from homology"/>
<dbReference type="HAMAP" id="MF_00009">
    <property type="entry name" value="Endoribonucl_YbeY"/>
    <property type="match status" value="1"/>
</dbReference>
<feature type="binding site" evidence="7">
    <location>
        <position position="123"/>
    </location>
    <ligand>
        <name>Zn(2+)</name>
        <dbReference type="ChEBI" id="CHEBI:29105"/>
        <note>catalytic</note>
    </ligand>
</feature>
<keyword evidence="7" id="KW-0963">Cytoplasm</keyword>
<dbReference type="SUPFAM" id="SSF55486">
    <property type="entry name" value="Metalloproteases ('zincins'), catalytic domain"/>
    <property type="match status" value="1"/>
</dbReference>
<dbReference type="Gene3D" id="3.40.390.30">
    <property type="entry name" value="Metalloproteases ('zincins'), catalytic domain"/>
    <property type="match status" value="1"/>
</dbReference>
<evidence type="ECO:0000256" key="3">
    <source>
        <dbReference type="ARBA" id="ARBA00022723"/>
    </source>
</evidence>
<comment type="subcellular location">
    <subcellularLocation>
        <location evidence="7">Cytoplasm</location>
    </subcellularLocation>
</comment>
<keyword evidence="2 7" id="KW-0540">Nuclease</keyword>
<name>A0A5K7YES5_9BACT</name>
<comment type="cofactor">
    <cofactor evidence="7">
        <name>Zn(2+)</name>
        <dbReference type="ChEBI" id="CHEBI:29105"/>
    </cofactor>
    <text evidence="7">Binds 1 zinc ion.</text>
</comment>
<comment type="function">
    <text evidence="7">Single strand-specific metallo-endoribonuclease involved in late-stage 70S ribosome quality control and in maturation of the 3' terminus of the 16S rRNA.</text>
</comment>
<dbReference type="Pfam" id="PF02130">
    <property type="entry name" value="YbeY"/>
    <property type="match status" value="1"/>
</dbReference>
<reference evidence="8 9" key="1">
    <citation type="submission" date="2019-11" db="EMBL/GenBank/DDBJ databases">
        <title>Comparative genomics of hydrocarbon-degrading Desulfosarcina strains.</title>
        <authorList>
            <person name="Watanabe M."/>
            <person name="Kojima H."/>
            <person name="Fukui M."/>
        </authorList>
    </citation>
    <scope>NUCLEOTIDE SEQUENCE [LARGE SCALE GENOMIC DNA]</scope>
    <source>
        <strain evidence="8 9">PL12</strain>
    </source>
</reference>
<feature type="binding site" evidence="7">
    <location>
        <position position="117"/>
    </location>
    <ligand>
        <name>Zn(2+)</name>
        <dbReference type="ChEBI" id="CHEBI:29105"/>
        <note>catalytic</note>
    </ligand>
</feature>
<dbReference type="OrthoDB" id="9807740at2"/>
<dbReference type="InterPro" id="IPR020549">
    <property type="entry name" value="YbeY_CS"/>
</dbReference>
<dbReference type="InterPro" id="IPR023091">
    <property type="entry name" value="MetalPrtase_cat_dom_sf_prd"/>
</dbReference>
<evidence type="ECO:0000256" key="2">
    <source>
        <dbReference type="ARBA" id="ARBA00022722"/>
    </source>
</evidence>
<dbReference type="InterPro" id="IPR002036">
    <property type="entry name" value="YbeY"/>
</dbReference>
<dbReference type="Proteomes" id="UP000427906">
    <property type="component" value="Chromosome"/>
</dbReference>
<dbReference type="NCBIfam" id="TIGR00043">
    <property type="entry name" value="rRNA maturation RNase YbeY"/>
    <property type="match status" value="1"/>
</dbReference>
<dbReference type="PANTHER" id="PTHR46986:SF1">
    <property type="entry name" value="ENDORIBONUCLEASE YBEY, CHLOROPLASTIC"/>
    <property type="match status" value="1"/>
</dbReference>
<dbReference type="GO" id="GO:0004222">
    <property type="term" value="F:metalloendopeptidase activity"/>
    <property type="evidence" value="ECO:0007669"/>
    <property type="project" value="InterPro"/>
</dbReference>
<dbReference type="EMBL" id="AP021874">
    <property type="protein sequence ID" value="BBO67558.1"/>
    <property type="molecule type" value="Genomic_DNA"/>
</dbReference>
<evidence type="ECO:0000313" key="8">
    <source>
        <dbReference type="EMBL" id="BBO67558.1"/>
    </source>
</evidence>
<keyword evidence="7" id="KW-0698">rRNA processing</keyword>
<keyword evidence="7" id="KW-0690">Ribosome biogenesis</keyword>
<dbReference type="KEGG" id="dalk:DSCA_14880"/>
<keyword evidence="5 7" id="KW-0378">Hydrolase</keyword>
<feature type="binding site" evidence="7">
    <location>
        <position position="113"/>
    </location>
    <ligand>
        <name>Zn(2+)</name>
        <dbReference type="ChEBI" id="CHEBI:29105"/>
        <note>catalytic</note>
    </ligand>
</feature>
<evidence type="ECO:0000256" key="7">
    <source>
        <dbReference type="HAMAP-Rule" id="MF_00009"/>
    </source>
</evidence>
<dbReference type="GO" id="GO:0005737">
    <property type="term" value="C:cytoplasm"/>
    <property type="evidence" value="ECO:0007669"/>
    <property type="project" value="UniProtKB-SubCell"/>
</dbReference>
<evidence type="ECO:0000256" key="1">
    <source>
        <dbReference type="ARBA" id="ARBA00010875"/>
    </source>
</evidence>
<protein>
    <recommendedName>
        <fullName evidence="7">Endoribonuclease YbeY</fullName>
        <ecNumber evidence="7">3.1.-.-</ecNumber>
    </recommendedName>
</protein>
<keyword evidence="3 7" id="KW-0479">Metal-binding</keyword>
<evidence type="ECO:0000313" key="9">
    <source>
        <dbReference type="Proteomes" id="UP000427906"/>
    </source>
</evidence>
<accession>A0A5K7YES5</accession>
<keyword evidence="6 7" id="KW-0862">Zinc</keyword>
<evidence type="ECO:0000256" key="5">
    <source>
        <dbReference type="ARBA" id="ARBA00022801"/>
    </source>
</evidence>
<evidence type="ECO:0000256" key="4">
    <source>
        <dbReference type="ARBA" id="ARBA00022759"/>
    </source>
</evidence>
<dbReference type="PROSITE" id="PS01306">
    <property type="entry name" value="UPF0054"/>
    <property type="match status" value="1"/>
</dbReference>
<dbReference type="GO" id="GO:0004521">
    <property type="term" value="F:RNA endonuclease activity"/>
    <property type="evidence" value="ECO:0007669"/>
    <property type="project" value="UniProtKB-UniRule"/>
</dbReference>
<dbReference type="EC" id="3.1.-.-" evidence="7"/>
<dbReference type="PANTHER" id="PTHR46986">
    <property type="entry name" value="ENDORIBONUCLEASE YBEY, CHLOROPLASTIC"/>
    <property type="match status" value="1"/>
</dbReference>
<dbReference type="GO" id="GO:0008270">
    <property type="term" value="F:zinc ion binding"/>
    <property type="evidence" value="ECO:0007669"/>
    <property type="project" value="UniProtKB-UniRule"/>
</dbReference>
<dbReference type="GO" id="GO:0006364">
    <property type="term" value="P:rRNA processing"/>
    <property type="evidence" value="ECO:0007669"/>
    <property type="project" value="UniProtKB-UniRule"/>
</dbReference>
<comment type="similarity">
    <text evidence="1 7">Belongs to the endoribonuclease YbeY family.</text>
</comment>
<organism evidence="8 9">
    <name type="scientific">Desulfosarcina alkanivorans</name>
    <dbReference type="NCBI Taxonomy" id="571177"/>
    <lineage>
        <taxon>Bacteria</taxon>
        <taxon>Pseudomonadati</taxon>
        <taxon>Thermodesulfobacteriota</taxon>
        <taxon>Desulfobacteria</taxon>
        <taxon>Desulfobacterales</taxon>
        <taxon>Desulfosarcinaceae</taxon>
        <taxon>Desulfosarcina</taxon>
    </lineage>
</organism>
<keyword evidence="9" id="KW-1185">Reference proteome</keyword>
<gene>
    <name evidence="7 8" type="primary">ybeY</name>
    <name evidence="8" type="ORF">DSCA_14880</name>
</gene>
<dbReference type="RefSeq" id="WP_155315808.1">
    <property type="nucleotide sequence ID" value="NZ_AP021874.1"/>
</dbReference>
<keyword evidence="4 7" id="KW-0255">Endonuclease</keyword>
<evidence type="ECO:0000256" key="6">
    <source>
        <dbReference type="ARBA" id="ARBA00022833"/>
    </source>
</evidence>
<sequence>MEVLIENRQSRHRLSAQKIQTTARRILSALGYPDEAQLSILIVDDDQIAELNLTYLNHAGPTNVISFPMQEGQFAGITPDLLGDVVISADTAHREAADAGMAMAIRFDQLLIHGILHLAGYDHVNSEEEAAVMERKSDELMELIGKED</sequence>
<dbReference type="AlphaFoldDB" id="A0A5K7YES5"/>